<evidence type="ECO:0000313" key="1">
    <source>
        <dbReference type="EMBL" id="QUC67934.1"/>
    </source>
</evidence>
<dbReference type="EMBL" id="CP068393">
    <property type="protein sequence ID" value="QUC67934.1"/>
    <property type="molecule type" value="Genomic_DNA"/>
</dbReference>
<proteinExistence type="predicted"/>
<accession>A0AC61N2K2</accession>
<organism evidence="1 2">
    <name type="scientific">Aristaeella hokkaidonensis</name>
    <dbReference type="NCBI Taxonomy" id="3046382"/>
    <lineage>
        <taxon>Bacteria</taxon>
        <taxon>Bacillati</taxon>
        <taxon>Bacillota</taxon>
        <taxon>Clostridia</taxon>
        <taxon>Eubacteriales</taxon>
        <taxon>Aristaeellaceae</taxon>
        <taxon>Aristaeella</taxon>
    </lineage>
</organism>
<reference evidence="1" key="1">
    <citation type="submission" date="2021-01" db="EMBL/GenBank/DDBJ databases">
        <title>Complete genome sequence of Clostridiales bacterium R-7.</title>
        <authorList>
            <person name="Mahoney-Kurpe S.C."/>
            <person name="Palevich N."/>
            <person name="Koike S."/>
            <person name="Moon C.D."/>
            <person name="Attwood G.T."/>
        </authorList>
    </citation>
    <scope>NUCLEOTIDE SEQUENCE</scope>
    <source>
        <strain evidence="1">R-7</strain>
    </source>
</reference>
<keyword evidence="1" id="KW-0436">Ligase</keyword>
<gene>
    <name evidence="1" type="ORF">JYE49_04330</name>
</gene>
<keyword evidence="2" id="KW-1185">Reference proteome</keyword>
<evidence type="ECO:0000313" key="2">
    <source>
        <dbReference type="Proteomes" id="UP000682782"/>
    </source>
</evidence>
<dbReference type="Proteomes" id="UP000682782">
    <property type="component" value="Chromosome"/>
</dbReference>
<protein>
    <submittedName>
        <fullName evidence="1">UDP-N-acetylmuramoyl-tripeptide--D-alanyl-D-alanine ligase</fullName>
    </submittedName>
</protein>
<sequence>MFLSILLCMGIAAGCLLAGRILLHYFQLESYQFPGYFRTVRRNLLKSMLPGICMMILLAVSIQLISLNLTDSSRQWYLYLAETIILIAGGYFIGKSFSEKKAKKAFVITPRVKRLYATSFIVLSLLTFLLMLWVRSKETRVASALILVFPALLPGLIALCGLLAWPLEKIISELYFRDAQRILKERDDLLRIGITGSWGKTSVKFILGTILGEKYQTLVTPASYNTPMGVTKVIRSRLEAGHRIFIAEMGARHVGDIKEMCRLVHPQIGILTSVGPQHLDTFRTLERITKTKYELIDALPADGKAFFADDDGICRKLYNQTEKRKYISGLDSNKDDVWAEEIAYSPEGSSFLLCTADRKIPCCTQLLGELNIRNILLCASVALDLGLTMEQISRGIRKINPIEHRLQLIRHPGGLNVIDDAFNSNIRGARQAFDVLKQFPKQRIVVTPGMVELGERENEMNREFGQAMADCCDIAILVGKKRSEAIRNGLQEKGFPEAAVRIVSSLTEATEILKEISGAGDTVLFENDLPDNYTE</sequence>
<name>A0AC61N2K2_9FIRM</name>